<evidence type="ECO:0000313" key="12">
    <source>
        <dbReference type="Proteomes" id="UP000199532"/>
    </source>
</evidence>
<comment type="catalytic activity">
    <reaction evidence="1">
        <text>ATP + protein L-histidine = ADP + protein N-phospho-L-histidine.</text>
        <dbReference type="EC" id="2.7.13.3"/>
    </reaction>
</comment>
<dbReference type="InterPro" id="IPR050482">
    <property type="entry name" value="Sensor_HK_TwoCompSys"/>
</dbReference>
<evidence type="ECO:0000256" key="8">
    <source>
        <dbReference type="ARBA" id="ARBA00023012"/>
    </source>
</evidence>
<dbReference type="STRING" id="408657.SAMN04487995_0916"/>
<dbReference type="PANTHER" id="PTHR24421">
    <property type="entry name" value="NITRATE/NITRITE SENSOR PROTEIN NARX-RELATED"/>
    <property type="match status" value="1"/>
</dbReference>
<dbReference type="RefSeq" id="WP_090332413.1">
    <property type="nucleotide sequence ID" value="NZ_FNXY01000001.1"/>
</dbReference>
<organism evidence="11 12">
    <name type="scientific">Dyadobacter koreensis</name>
    <dbReference type="NCBI Taxonomy" id="408657"/>
    <lineage>
        <taxon>Bacteria</taxon>
        <taxon>Pseudomonadati</taxon>
        <taxon>Bacteroidota</taxon>
        <taxon>Cytophagia</taxon>
        <taxon>Cytophagales</taxon>
        <taxon>Spirosomataceae</taxon>
        <taxon>Dyadobacter</taxon>
    </lineage>
</organism>
<dbReference type="Proteomes" id="UP000199532">
    <property type="component" value="Unassembled WGS sequence"/>
</dbReference>
<dbReference type="Pfam" id="PF07730">
    <property type="entry name" value="HisKA_3"/>
    <property type="match status" value="1"/>
</dbReference>
<keyword evidence="5" id="KW-0547">Nucleotide-binding</keyword>
<accession>A0A1H6R385</accession>
<evidence type="ECO:0000256" key="3">
    <source>
        <dbReference type="ARBA" id="ARBA00022553"/>
    </source>
</evidence>
<proteinExistence type="predicted"/>
<dbReference type="OrthoDB" id="9760839at2"/>
<evidence type="ECO:0000256" key="2">
    <source>
        <dbReference type="ARBA" id="ARBA00012438"/>
    </source>
</evidence>
<keyword evidence="6 11" id="KW-0418">Kinase</keyword>
<dbReference type="GO" id="GO:0046983">
    <property type="term" value="F:protein dimerization activity"/>
    <property type="evidence" value="ECO:0007669"/>
    <property type="project" value="InterPro"/>
</dbReference>
<gene>
    <name evidence="11" type="ORF">SAMN04487995_0916</name>
</gene>
<dbReference type="InterPro" id="IPR011712">
    <property type="entry name" value="Sig_transdc_His_kin_sub3_dim/P"/>
</dbReference>
<dbReference type="Pfam" id="PF02518">
    <property type="entry name" value="HATPase_c"/>
    <property type="match status" value="1"/>
</dbReference>
<keyword evidence="4" id="KW-0808">Transferase</keyword>
<keyword evidence="12" id="KW-1185">Reference proteome</keyword>
<dbReference type="Gene3D" id="1.20.5.1930">
    <property type="match status" value="1"/>
</dbReference>
<dbReference type="Gene3D" id="3.30.565.10">
    <property type="entry name" value="Histidine kinase-like ATPase, C-terminal domain"/>
    <property type="match status" value="1"/>
</dbReference>
<feature type="transmembrane region" description="Helical" evidence="9">
    <location>
        <begin position="12"/>
        <end position="33"/>
    </location>
</feature>
<feature type="domain" description="Histidine kinase" evidence="10">
    <location>
        <begin position="69"/>
        <end position="264"/>
    </location>
</feature>
<name>A0A1H6R385_9BACT</name>
<evidence type="ECO:0000259" key="10">
    <source>
        <dbReference type="PROSITE" id="PS50109"/>
    </source>
</evidence>
<dbReference type="InterPro" id="IPR036890">
    <property type="entry name" value="HATPase_C_sf"/>
</dbReference>
<keyword evidence="3" id="KW-0597">Phosphoprotein</keyword>
<dbReference type="EMBL" id="FNXY01000001">
    <property type="protein sequence ID" value="SEI46065.1"/>
    <property type="molecule type" value="Genomic_DNA"/>
</dbReference>
<evidence type="ECO:0000256" key="4">
    <source>
        <dbReference type="ARBA" id="ARBA00022679"/>
    </source>
</evidence>
<keyword evidence="9" id="KW-0812">Transmembrane</keyword>
<evidence type="ECO:0000256" key="1">
    <source>
        <dbReference type="ARBA" id="ARBA00000085"/>
    </source>
</evidence>
<dbReference type="EC" id="2.7.13.3" evidence="2"/>
<dbReference type="PANTHER" id="PTHR24421:SF10">
    <property type="entry name" value="NITRATE_NITRITE SENSOR PROTEIN NARQ"/>
    <property type="match status" value="1"/>
</dbReference>
<dbReference type="SMART" id="SM00387">
    <property type="entry name" value="HATPase_c"/>
    <property type="match status" value="1"/>
</dbReference>
<keyword evidence="9" id="KW-0472">Membrane</keyword>
<dbReference type="InterPro" id="IPR003594">
    <property type="entry name" value="HATPase_dom"/>
</dbReference>
<keyword evidence="9" id="KW-1133">Transmembrane helix</keyword>
<dbReference type="CDD" id="cd16917">
    <property type="entry name" value="HATPase_UhpB-NarQ-NarX-like"/>
    <property type="match status" value="1"/>
</dbReference>
<evidence type="ECO:0000256" key="5">
    <source>
        <dbReference type="ARBA" id="ARBA00022741"/>
    </source>
</evidence>
<evidence type="ECO:0000256" key="7">
    <source>
        <dbReference type="ARBA" id="ARBA00022840"/>
    </source>
</evidence>
<dbReference type="GO" id="GO:0005524">
    <property type="term" value="F:ATP binding"/>
    <property type="evidence" value="ECO:0007669"/>
    <property type="project" value="UniProtKB-KW"/>
</dbReference>
<dbReference type="GO" id="GO:0016020">
    <property type="term" value="C:membrane"/>
    <property type="evidence" value="ECO:0007669"/>
    <property type="project" value="InterPro"/>
</dbReference>
<evidence type="ECO:0000313" key="11">
    <source>
        <dbReference type="EMBL" id="SEI46065.1"/>
    </source>
</evidence>
<keyword evidence="8" id="KW-0902">Two-component regulatory system</keyword>
<dbReference type="SUPFAM" id="SSF55874">
    <property type="entry name" value="ATPase domain of HSP90 chaperone/DNA topoisomerase II/histidine kinase"/>
    <property type="match status" value="1"/>
</dbReference>
<dbReference type="PROSITE" id="PS50109">
    <property type="entry name" value="HIS_KIN"/>
    <property type="match status" value="1"/>
</dbReference>
<evidence type="ECO:0000256" key="6">
    <source>
        <dbReference type="ARBA" id="ARBA00022777"/>
    </source>
</evidence>
<dbReference type="AlphaFoldDB" id="A0A1H6R385"/>
<keyword evidence="7" id="KW-0067">ATP-binding</keyword>
<dbReference type="GO" id="GO:0000155">
    <property type="term" value="F:phosphorelay sensor kinase activity"/>
    <property type="evidence" value="ECO:0007669"/>
    <property type="project" value="InterPro"/>
</dbReference>
<sequence length="264" mass="30026">MPDKISESVVIVVAGTILILLLLVFLLTFFFIFQRRHLQHQTEKAQLHAKYAQEILLSQIEVQNSTLQQIAQELHDNIGQLLSVAKINLNILEDIQKDTDAQPYITQTNDIIGSVISDIRSLTKSFDGDFVKDFGLEDSMIQELNRIKKTNKYFTEFITEGEKYSLGYEKDIILFRIFQELLNNCLKHAVASQITLQLHYHKNSLEFQLKDNGQGFTPEQKSKSILNSGAGLRNVQRRAELIHASFAIDSAPGKGTLIIIKLPR</sequence>
<protein>
    <recommendedName>
        <fullName evidence="2">histidine kinase</fullName>
        <ecNumber evidence="2">2.7.13.3</ecNumber>
    </recommendedName>
</protein>
<dbReference type="InterPro" id="IPR005467">
    <property type="entry name" value="His_kinase_dom"/>
</dbReference>
<evidence type="ECO:0000256" key="9">
    <source>
        <dbReference type="SAM" id="Phobius"/>
    </source>
</evidence>
<reference evidence="11 12" key="1">
    <citation type="submission" date="2016-10" db="EMBL/GenBank/DDBJ databases">
        <authorList>
            <person name="de Groot N.N."/>
        </authorList>
    </citation>
    <scope>NUCLEOTIDE SEQUENCE [LARGE SCALE GENOMIC DNA]</scope>
    <source>
        <strain evidence="11 12">DSM 19938</strain>
    </source>
</reference>